<proteinExistence type="predicted"/>
<evidence type="ECO:0000313" key="2">
    <source>
        <dbReference type="Proteomes" id="UP000037460"/>
    </source>
</evidence>
<organism evidence="1 2">
    <name type="scientific">Chrysochromulina tobinii</name>
    <dbReference type="NCBI Taxonomy" id="1460289"/>
    <lineage>
        <taxon>Eukaryota</taxon>
        <taxon>Haptista</taxon>
        <taxon>Haptophyta</taxon>
        <taxon>Prymnesiophyceae</taxon>
        <taxon>Prymnesiales</taxon>
        <taxon>Chrysochromulinaceae</taxon>
        <taxon>Chrysochromulina</taxon>
    </lineage>
</organism>
<gene>
    <name evidence="1" type="ORF">Ctob_013629</name>
</gene>
<comment type="caution">
    <text evidence="1">The sequence shown here is derived from an EMBL/GenBank/DDBJ whole genome shotgun (WGS) entry which is preliminary data.</text>
</comment>
<keyword evidence="2" id="KW-1185">Reference proteome</keyword>
<accession>A0A0M0JXX5</accession>
<sequence length="104" mass="10597">MSAEELVELKAKDVKSVAHPASVTRGAVGALATARFVSRLPVHCWSSAARRALFTPLFTLVAAVGGGLVPYVGPVATTVRGAAQDGVAQDVKDVCEEGIGVPGL</sequence>
<dbReference type="AlphaFoldDB" id="A0A0M0JXX5"/>
<protein>
    <submittedName>
        <fullName evidence="1">Uncharacterized protein</fullName>
    </submittedName>
</protein>
<name>A0A0M0JXX5_9EUKA</name>
<evidence type="ECO:0000313" key="1">
    <source>
        <dbReference type="EMBL" id="KOO31491.1"/>
    </source>
</evidence>
<dbReference type="Proteomes" id="UP000037460">
    <property type="component" value="Unassembled WGS sequence"/>
</dbReference>
<reference evidence="2" key="1">
    <citation type="journal article" date="2015" name="PLoS Genet.">
        <title>Genome Sequence and Transcriptome Analyses of Chrysochromulina tobin: Metabolic Tools for Enhanced Algal Fitness in the Prominent Order Prymnesiales (Haptophyceae).</title>
        <authorList>
            <person name="Hovde B.T."/>
            <person name="Deodato C.R."/>
            <person name="Hunsperger H.M."/>
            <person name="Ryken S.A."/>
            <person name="Yost W."/>
            <person name="Jha R.K."/>
            <person name="Patterson J."/>
            <person name="Monnat R.J. Jr."/>
            <person name="Barlow S.B."/>
            <person name="Starkenburg S.R."/>
            <person name="Cattolico R.A."/>
        </authorList>
    </citation>
    <scope>NUCLEOTIDE SEQUENCE</scope>
    <source>
        <strain evidence="2">CCMP291</strain>
    </source>
</reference>
<dbReference type="EMBL" id="JWZX01002003">
    <property type="protein sequence ID" value="KOO31491.1"/>
    <property type="molecule type" value="Genomic_DNA"/>
</dbReference>